<feature type="non-terminal residue" evidence="3">
    <location>
        <position position="1"/>
    </location>
</feature>
<sequence>VLKVVSTSVIGILLCPASALVLEAKQKQLAVLRKQVQQLSRSMSPEADAPELQPQTDSASGPELQKKQKELDTCETVLAALEMEITASKPLGTQVHGIGNNQQIAKRKLSIDTEEKRRVEKQKLVQELRQQVDDKEK</sequence>
<feature type="chain" id="PRO_5045476343" evidence="2">
    <location>
        <begin position="20"/>
        <end position="137"/>
    </location>
</feature>
<evidence type="ECO:0000256" key="1">
    <source>
        <dbReference type="SAM" id="MobiDB-lite"/>
    </source>
</evidence>
<feature type="non-terminal residue" evidence="3">
    <location>
        <position position="137"/>
    </location>
</feature>
<accession>A0ABN9TKF0</accession>
<evidence type="ECO:0000313" key="4">
    <source>
        <dbReference type="Proteomes" id="UP001189429"/>
    </source>
</evidence>
<keyword evidence="4" id="KW-1185">Reference proteome</keyword>
<proteinExistence type="predicted"/>
<protein>
    <submittedName>
        <fullName evidence="3">Uncharacterized protein</fullName>
    </submittedName>
</protein>
<reference evidence="3" key="1">
    <citation type="submission" date="2023-10" db="EMBL/GenBank/DDBJ databases">
        <authorList>
            <person name="Chen Y."/>
            <person name="Shah S."/>
            <person name="Dougan E. K."/>
            <person name="Thang M."/>
            <person name="Chan C."/>
        </authorList>
    </citation>
    <scope>NUCLEOTIDE SEQUENCE [LARGE SCALE GENOMIC DNA]</scope>
</reference>
<keyword evidence="2" id="KW-0732">Signal</keyword>
<feature type="region of interest" description="Disordered" evidence="1">
    <location>
        <begin position="39"/>
        <end position="70"/>
    </location>
</feature>
<name>A0ABN9TKF0_9DINO</name>
<organism evidence="3 4">
    <name type="scientific">Prorocentrum cordatum</name>
    <dbReference type="NCBI Taxonomy" id="2364126"/>
    <lineage>
        <taxon>Eukaryota</taxon>
        <taxon>Sar</taxon>
        <taxon>Alveolata</taxon>
        <taxon>Dinophyceae</taxon>
        <taxon>Prorocentrales</taxon>
        <taxon>Prorocentraceae</taxon>
        <taxon>Prorocentrum</taxon>
    </lineage>
</organism>
<dbReference type="EMBL" id="CAUYUJ010014824">
    <property type="protein sequence ID" value="CAK0846452.1"/>
    <property type="molecule type" value="Genomic_DNA"/>
</dbReference>
<evidence type="ECO:0000313" key="3">
    <source>
        <dbReference type="EMBL" id="CAK0846452.1"/>
    </source>
</evidence>
<comment type="caution">
    <text evidence="3">The sequence shown here is derived from an EMBL/GenBank/DDBJ whole genome shotgun (WGS) entry which is preliminary data.</text>
</comment>
<gene>
    <name evidence="3" type="ORF">PCOR1329_LOCUS39935</name>
</gene>
<evidence type="ECO:0000256" key="2">
    <source>
        <dbReference type="SAM" id="SignalP"/>
    </source>
</evidence>
<feature type="signal peptide" evidence="2">
    <location>
        <begin position="1"/>
        <end position="19"/>
    </location>
</feature>
<dbReference type="Proteomes" id="UP001189429">
    <property type="component" value="Unassembled WGS sequence"/>
</dbReference>